<dbReference type="Proteomes" id="UP000501240">
    <property type="component" value="Chromosome"/>
</dbReference>
<reference evidence="2 3" key="1">
    <citation type="submission" date="2020-05" db="EMBL/GenBank/DDBJ databases">
        <title>Actinomadura verrucosospora NRRL-B18236 (PFL_A860) Genome sequencing and assembly.</title>
        <authorList>
            <person name="Samborskyy M."/>
        </authorList>
    </citation>
    <scope>NUCLEOTIDE SEQUENCE [LARGE SCALE GENOMIC DNA]</scope>
    <source>
        <strain evidence="2 3">NRRL:B18236</strain>
    </source>
</reference>
<gene>
    <name evidence="2" type="ORF">ACTIVE_3384</name>
</gene>
<organism evidence="2 3">
    <name type="scientific">Actinomadura verrucosospora</name>
    <dbReference type="NCBI Taxonomy" id="46165"/>
    <lineage>
        <taxon>Bacteria</taxon>
        <taxon>Bacillati</taxon>
        <taxon>Actinomycetota</taxon>
        <taxon>Actinomycetes</taxon>
        <taxon>Streptosporangiales</taxon>
        <taxon>Thermomonosporaceae</taxon>
        <taxon>Actinomadura</taxon>
    </lineage>
</organism>
<dbReference type="EMBL" id="CP053892">
    <property type="protein sequence ID" value="QKG21746.1"/>
    <property type="molecule type" value="Genomic_DNA"/>
</dbReference>
<evidence type="ECO:0000313" key="3">
    <source>
        <dbReference type="Proteomes" id="UP000501240"/>
    </source>
</evidence>
<dbReference type="AlphaFoldDB" id="A0A7D3ZX76"/>
<name>A0A7D3ZX76_ACTVE</name>
<sequence>MSEALDAIAETIENDLHGKLIDLARWLVMTLATAPESGTGIGLVATVGLLLEFLQRLYELNGAYRQALKPAQDKMENVYGKSIGVQQLTGLDLGLPTKIPFVTPSISPLLPNDIIGDWDNWEHKKPAQRNDGQFAPPPTIKPDSGLDKSPFDNTPGGEALKKLLRGG</sequence>
<keyword evidence="3" id="KW-1185">Reference proteome</keyword>
<evidence type="ECO:0000313" key="2">
    <source>
        <dbReference type="EMBL" id="QKG21746.1"/>
    </source>
</evidence>
<proteinExistence type="predicted"/>
<accession>A0A7D3ZX76</accession>
<evidence type="ECO:0000256" key="1">
    <source>
        <dbReference type="SAM" id="MobiDB-lite"/>
    </source>
</evidence>
<feature type="region of interest" description="Disordered" evidence="1">
    <location>
        <begin position="120"/>
        <end position="167"/>
    </location>
</feature>
<protein>
    <submittedName>
        <fullName evidence="2">Uncharacterized protein</fullName>
    </submittedName>
</protein>